<dbReference type="SUPFAM" id="SSF51735">
    <property type="entry name" value="NAD(P)-binding Rossmann-fold domains"/>
    <property type="match status" value="1"/>
</dbReference>
<dbReference type="Gene3D" id="3.40.50.720">
    <property type="entry name" value="NAD(P)-binding Rossmann-like Domain"/>
    <property type="match status" value="2"/>
</dbReference>
<dbReference type="InterPro" id="IPR029753">
    <property type="entry name" value="D-isomer_DH_CS"/>
</dbReference>
<dbReference type="InterPro" id="IPR058205">
    <property type="entry name" value="D-LDH-like"/>
</dbReference>
<evidence type="ECO:0000256" key="4">
    <source>
        <dbReference type="RuleBase" id="RU003719"/>
    </source>
</evidence>
<dbReference type="GO" id="GO:0004617">
    <property type="term" value="F:phosphoglycerate dehydrogenase activity"/>
    <property type="evidence" value="ECO:0007669"/>
    <property type="project" value="UniProtKB-ARBA"/>
</dbReference>
<dbReference type="PROSITE" id="PS00670">
    <property type="entry name" value="D_2_HYDROXYACID_DH_2"/>
    <property type="match status" value="1"/>
</dbReference>
<accession>A0A1F7KGN9</accession>
<evidence type="ECO:0000256" key="3">
    <source>
        <dbReference type="ARBA" id="ARBA00023027"/>
    </source>
</evidence>
<protein>
    <recommendedName>
        <fullName evidence="9">Hydroxyacid dehydrogenase</fullName>
    </recommendedName>
</protein>
<dbReference type="PANTHER" id="PTHR43026">
    <property type="entry name" value="2-HYDROXYACID DEHYDROGENASE HOMOLOG 1-RELATED"/>
    <property type="match status" value="1"/>
</dbReference>
<evidence type="ECO:0000313" key="8">
    <source>
        <dbReference type="Proteomes" id="UP000178450"/>
    </source>
</evidence>
<dbReference type="Proteomes" id="UP000178450">
    <property type="component" value="Unassembled WGS sequence"/>
</dbReference>
<comment type="similarity">
    <text evidence="1 4">Belongs to the D-isomer specific 2-hydroxyacid dehydrogenase family.</text>
</comment>
<dbReference type="GO" id="GO:0006564">
    <property type="term" value="P:L-serine biosynthetic process"/>
    <property type="evidence" value="ECO:0007669"/>
    <property type="project" value="UniProtKB-ARBA"/>
</dbReference>
<keyword evidence="3" id="KW-0520">NAD</keyword>
<dbReference type="InterPro" id="IPR029752">
    <property type="entry name" value="D-isomer_DH_CS1"/>
</dbReference>
<dbReference type="PANTHER" id="PTHR43026:SF1">
    <property type="entry name" value="2-HYDROXYACID DEHYDROGENASE HOMOLOG 1-RELATED"/>
    <property type="match status" value="1"/>
</dbReference>
<dbReference type="PROSITE" id="PS00065">
    <property type="entry name" value="D_2_HYDROXYACID_DH_1"/>
    <property type="match status" value="1"/>
</dbReference>
<dbReference type="EMBL" id="MGBG01000002">
    <property type="protein sequence ID" value="OGK67035.1"/>
    <property type="molecule type" value="Genomic_DNA"/>
</dbReference>
<dbReference type="FunFam" id="3.40.50.720:FF:000041">
    <property type="entry name" value="D-3-phosphoglycerate dehydrogenase"/>
    <property type="match status" value="1"/>
</dbReference>
<name>A0A1F7KGN9_9BACT</name>
<keyword evidence="2 4" id="KW-0560">Oxidoreductase</keyword>
<comment type="caution">
    <text evidence="7">The sequence shown here is derived from an EMBL/GenBank/DDBJ whole genome shotgun (WGS) entry which is preliminary data.</text>
</comment>
<reference evidence="7 8" key="1">
    <citation type="journal article" date="2016" name="Nat. Commun.">
        <title>Thousands of microbial genomes shed light on interconnected biogeochemical processes in an aquifer system.</title>
        <authorList>
            <person name="Anantharaman K."/>
            <person name="Brown C.T."/>
            <person name="Hug L.A."/>
            <person name="Sharon I."/>
            <person name="Castelle C.J."/>
            <person name="Probst A.J."/>
            <person name="Thomas B.C."/>
            <person name="Singh A."/>
            <person name="Wilkins M.J."/>
            <person name="Karaoz U."/>
            <person name="Brodie E.L."/>
            <person name="Williams K.H."/>
            <person name="Hubbard S.S."/>
            <person name="Banfield J.F."/>
        </authorList>
    </citation>
    <scope>NUCLEOTIDE SEQUENCE [LARGE SCALE GENOMIC DNA]</scope>
</reference>
<evidence type="ECO:0008006" key="9">
    <source>
        <dbReference type="Google" id="ProtNLM"/>
    </source>
</evidence>
<feature type="domain" description="D-isomer specific 2-hydroxyacid dehydrogenase NAD-binding" evidence="6">
    <location>
        <begin position="106"/>
        <end position="298"/>
    </location>
</feature>
<proteinExistence type="inferred from homology"/>
<evidence type="ECO:0000313" key="7">
    <source>
        <dbReference type="EMBL" id="OGK67035.1"/>
    </source>
</evidence>
<sequence>MKIAFFEVTPTDKAFFEKHLSSHELYFDKNPLNLDNYEVAKNAQIISVFISSKIDANLLQKLPQLKGIATRSTGTDHIDLEACKQQKMVVKSVPTYGVNTVAEHTIALILTLSRKIYQSITQTRQGNFANKGLKGFDLAGKTLGIIGLGNIGTRVAELAQAFKMKVLVYTRTAKPLAGVEFVDLNTLLNKSHVITLHTPLTPGTKHIINTQNIKEIRKGALLINTARGPLIETEAIMKALQEDTLAGVALDVLEEEQAIKEEREIITEEYIELSSVKTLLLNHVLLDMPNVVITPHNAFNSREALLEINQQTLENINSIAK</sequence>
<dbReference type="GO" id="GO:0047545">
    <property type="term" value="F:(S)-2-hydroxyglutarate dehydrogenase activity"/>
    <property type="evidence" value="ECO:0007669"/>
    <property type="project" value="UniProtKB-ARBA"/>
</dbReference>
<dbReference type="SUPFAM" id="SSF52283">
    <property type="entry name" value="Formate/glycerate dehydrogenase catalytic domain-like"/>
    <property type="match status" value="1"/>
</dbReference>
<organism evidence="7 8">
    <name type="scientific">Candidatus Roizmanbacteria bacterium RIFOXYA1_FULL_41_12</name>
    <dbReference type="NCBI Taxonomy" id="1802082"/>
    <lineage>
        <taxon>Bacteria</taxon>
        <taxon>Candidatus Roizmaniibacteriota</taxon>
    </lineage>
</organism>
<dbReference type="AlphaFoldDB" id="A0A1F7KGN9"/>
<evidence type="ECO:0000259" key="5">
    <source>
        <dbReference type="Pfam" id="PF00389"/>
    </source>
</evidence>
<feature type="domain" description="D-isomer specific 2-hydroxyacid dehydrogenase catalytic" evidence="5">
    <location>
        <begin position="4"/>
        <end position="319"/>
    </location>
</feature>
<evidence type="ECO:0000256" key="2">
    <source>
        <dbReference type="ARBA" id="ARBA00023002"/>
    </source>
</evidence>
<gene>
    <name evidence="7" type="ORF">A2209_03205</name>
</gene>
<dbReference type="Pfam" id="PF02826">
    <property type="entry name" value="2-Hacid_dh_C"/>
    <property type="match status" value="1"/>
</dbReference>
<dbReference type="GO" id="GO:0008720">
    <property type="term" value="F:D-lactate dehydrogenase (NAD+) activity"/>
    <property type="evidence" value="ECO:0007669"/>
    <property type="project" value="TreeGrafter"/>
</dbReference>
<dbReference type="InterPro" id="IPR036291">
    <property type="entry name" value="NAD(P)-bd_dom_sf"/>
</dbReference>
<dbReference type="InterPro" id="IPR006140">
    <property type="entry name" value="D-isomer_DH_NAD-bd"/>
</dbReference>
<evidence type="ECO:0000256" key="1">
    <source>
        <dbReference type="ARBA" id="ARBA00005854"/>
    </source>
</evidence>
<dbReference type="InterPro" id="IPR006139">
    <property type="entry name" value="D-isomer_2_OHA_DH_cat_dom"/>
</dbReference>
<evidence type="ECO:0000259" key="6">
    <source>
        <dbReference type="Pfam" id="PF02826"/>
    </source>
</evidence>
<dbReference type="Pfam" id="PF00389">
    <property type="entry name" value="2-Hacid_dh"/>
    <property type="match status" value="1"/>
</dbReference>
<dbReference type="GO" id="GO:0051287">
    <property type="term" value="F:NAD binding"/>
    <property type="evidence" value="ECO:0007669"/>
    <property type="project" value="InterPro"/>
</dbReference>